<dbReference type="PROSITE" id="PS50851">
    <property type="entry name" value="CHEW"/>
    <property type="match status" value="1"/>
</dbReference>
<feature type="domain" description="CheW-like" evidence="1">
    <location>
        <begin position="1"/>
        <end position="135"/>
    </location>
</feature>
<dbReference type="GO" id="GO:0007165">
    <property type="term" value="P:signal transduction"/>
    <property type="evidence" value="ECO:0007669"/>
    <property type="project" value="InterPro"/>
</dbReference>
<dbReference type="InterPro" id="IPR036061">
    <property type="entry name" value="CheW-like_dom_sf"/>
</dbReference>
<evidence type="ECO:0000313" key="2">
    <source>
        <dbReference type="EMBL" id="ACI17887.1"/>
    </source>
</evidence>
<reference evidence="2 3" key="2">
    <citation type="journal article" date="2014" name="Genome Announc.">
        <title>Complete Genome Sequence of Coprothermobacter proteolyticus DSM 5265.</title>
        <authorList>
            <person name="Alexiev A."/>
            <person name="Coil D.A."/>
            <person name="Badger J.H."/>
            <person name="Enticknap J."/>
            <person name="Ward N."/>
            <person name="Robb F.T."/>
            <person name="Eisen J.A."/>
        </authorList>
    </citation>
    <scope>NUCLEOTIDE SEQUENCE [LARGE SCALE GENOMIC DNA]</scope>
    <source>
        <strain evidence="3">ATCC 35245 / DSM 5265 / OCM 4 / BT</strain>
    </source>
</reference>
<evidence type="ECO:0000313" key="3">
    <source>
        <dbReference type="Proteomes" id="UP000001732"/>
    </source>
</evidence>
<dbReference type="Pfam" id="PF01584">
    <property type="entry name" value="CheW"/>
    <property type="match status" value="1"/>
</dbReference>
<keyword evidence="3" id="KW-1185">Reference proteome</keyword>
<accession>B5Y7B2</accession>
<name>B5Y7B2_COPPD</name>
<dbReference type="KEGG" id="cpo:COPRO5265_0292"/>
<dbReference type="InterPro" id="IPR039315">
    <property type="entry name" value="CheW"/>
</dbReference>
<dbReference type="OrthoDB" id="9794382at2"/>
<dbReference type="InterPro" id="IPR002545">
    <property type="entry name" value="CheW-lke_dom"/>
</dbReference>
<dbReference type="Proteomes" id="UP000001732">
    <property type="component" value="Chromosome"/>
</dbReference>
<dbReference type="eggNOG" id="COG0835">
    <property type="taxonomic scope" value="Bacteria"/>
</dbReference>
<sequence length="135" mass="14848">MEEYVVFTLGDRKYAIALSNVVEILLPGSVYPIPNSAANVLGLTNIRGNILPVLDIKPLLGERENSSSELRRHVWIRSGNEDIVIVVDKVDGIKRVSEEDVAQPPEDLTVGKRIKKVILANNDLILVVDPLDLVG</sequence>
<dbReference type="RefSeq" id="WP_012544538.1">
    <property type="nucleotide sequence ID" value="NC_011295.1"/>
</dbReference>
<dbReference type="STRING" id="309798.COPRO5265_0292"/>
<dbReference type="GO" id="GO:0006935">
    <property type="term" value="P:chemotaxis"/>
    <property type="evidence" value="ECO:0007669"/>
    <property type="project" value="InterPro"/>
</dbReference>
<dbReference type="EMBL" id="CP001145">
    <property type="protein sequence ID" value="ACI17887.1"/>
    <property type="molecule type" value="Genomic_DNA"/>
</dbReference>
<dbReference type="HOGENOM" id="CLU_048995_3_1_9"/>
<dbReference type="PANTHER" id="PTHR22617:SF23">
    <property type="entry name" value="CHEMOTAXIS PROTEIN CHEW"/>
    <property type="match status" value="1"/>
</dbReference>
<gene>
    <name evidence="2" type="ordered locus">COPRO5265_0292</name>
</gene>
<proteinExistence type="predicted"/>
<dbReference type="Gene3D" id="2.40.50.180">
    <property type="entry name" value="CheA-289, Domain 4"/>
    <property type="match status" value="1"/>
</dbReference>
<protein>
    <submittedName>
        <fullName evidence="2">Chemotaxis protein, putative</fullName>
    </submittedName>
</protein>
<dbReference type="GO" id="GO:0005829">
    <property type="term" value="C:cytosol"/>
    <property type="evidence" value="ECO:0007669"/>
    <property type="project" value="TreeGrafter"/>
</dbReference>
<dbReference type="Gene3D" id="2.30.30.40">
    <property type="entry name" value="SH3 Domains"/>
    <property type="match status" value="1"/>
</dbReference>
<dbReference type="AlphaFoldDB" id="B5Y7B2"/>
<dbReference type="SUPFAM" id="SSF50341">
    <property type="entry name" value="CheW-like"/>
    <property type="match status" value="1"/>
</dbReference>
<reference evidence="3" key="1">
    <citation type="submission" date="2008-08" db="EMBL/GenBank/DDBJ databases">
        <title>The complete genome sequence of Coprothermobacter proteolyticus strain ATCC 5245 / DSM 5265 / BT.</title>
        <authorList>
            <person name="Dodson R.J."/>
            <person name="Durkin A.S."/>
            <person name="Wu M."/>
            <person name="Eisen J."/>
            <person name="Sutton G."/>
        </authorList>
    </citation>
    <scope>NUCLEOTIDE SEQUENCE [LARGE SCALE GENOMIC DNA]</scope>
    <source>
        <strain evidence="3">ATCC 35245 / DSM 5265 / OCM 4 / BT</strain>
    </source>
</reference>
<organism evidence="2 3">
    <name type="scientific">Coprothermobacter proteolyticus (strain ATCC 35245 / DSM 5265 / OCM 4 / BT)</name>
    <dbReference type="NCBI Taxonomy" id="309798"/>
    <lineage>
        <taxon>Bacteria</taxon>
        <taxon>Pseudomonadati</taxon>
        <taxon>Coprothermobacterota</taxon>
        <taxon>Coprothermobacteria</taxon>
        <taxon>Coprothermobacterales</taxon>
        <taxon>Coprothermobacteraceae</taxon>
        <taxon>Coprothermobacter</taxon>
    </lineage>
</organism>
<dbReference type="SMART" id="SM00260">
    <property type="entry name" value="CheW"/>
    <property type="match status" value="1"/>
</dbReference>
<dbReference type="PANTHER" id="PTHR22617">
    <property type="entry name" value="CHEMOTAXIS SENSOR HISTIDINE KINASE-RELATED"/>
    <property type="match status" value="1"/>
</dbReference>
<evidence type="ECO:0000259" key="1">
    <source>
        <dbReference type="PROSITE" id="PS50851"/>
    </source>
</evidence>